<accession>A0A1G6Z0B2</accession>
<organism evidence="2 3">
    <name type="scientific">Streptomyces prasinopilosus</name>
    <dbReference type="NCBI Taxonomy" id="67344"/>
    <lineage>
        <taxon>Bacteria</taxon>
        <taxon>Bacillati</taxon>
        <taxon>Actinomycetota</taxon>
        <taxon>Actinomycetes</taxon>
        <taxon>Kitasatosporales</taxon>
        <taxon>Streptomycetaceae</taxon>
        <taxon>Streptomyces</taxon>
    </lineage>
</organism>
<feature type="compositionally biased region" description="Basic residues" evidence="1">
    <location>
        <begin position="80"/>
        <end position="95"/>
    </location>
</feature>
<feature type="region of interest" description="Disordered" evidence="1">
    <location>
        <begin position="287"/>
        <end position="320"/>
    </location>
</feature>
<gene>
    <name evidence="2" type="ORF">SAMN05216505_11430</name>
</gene>
<feature type="region of interest" description="Disordered" evidence="1">
    <location>
        <begin position="171"/>
        <end position="256"/>
    </location>
</feature>
<feature type="compositionally biased region" description="Basic residues" evidence="1">
    <location>
        <begin position="193"/>
        <end position="212"/>
    </location>
</feature>
<dbReference type="Proteomes" id="UP000182100">
    <property type="component" value="Unassembled WGS sequence"/>
</dbReference>
<feature type="region of interest" description="Disordered" evidence="1">
    <location>
        <begin position="26"/>
        <end position="105"/>
    </location>
</feature>
<dbReference type="AlphaFoldDB" id="A0A1G6Z0B2"/>
<sequence>MRSPGVGGDGDPPRTVARWVPLVRCRRGHASGGLARTRSVDGRPAGLRPGAAAGRRPARDRARGAAVSLSPADTPGNRAARSRRTAAGGHRRRAGPLRVHGDDAGIDPALTGSVVRRVRRRKRIRKVRGSGGHEAEPDLGRGTARIVSHVPCRAARRGRCTGPAGMLQGRCRAARSDSPAGLLEPDGGAATARPRHPRRSYRSVPAKTRRARSGGQPRRLRQEPKTLRRLSSAPADVQPRCSDHRSSPDPQVADRSRAAVLMSAGQTSGPQGLLSKPWPRERILGTDRTAVPISSRFAPCTGEGSPGPFRPRRRPGKKAR</sequence>
<protein>
    <submittedName>
        <fullName evidence="2">Uncharacterized protein</fullName>
    </submittedName>
</protein>
<feature type="compositionally biased region" description="Basic and acidic residues" evidence="1">
    <location>
        <begin position="241"/>
        <end position="256"/>
    </location>
</feature>
<evidence type="ECO:0000313" key="2">
    <source>
        <dbReference type="EMBL" id="SDD95991.1"/>
    </source>
</evidence>
<name>A0A1G6Z0B2_9ACTN</name>
<evidence type="ECO:0000313" key="3">
    <source>
        <dbReference type="Proteomes" id="UP000182100"/>
    </source>
</evidence>
<dbReference type="EMBL" id="FMZK01000014">
    <property type="protein sequence ID" value="SDD95991.1"/>
    <property type="molecule type" value="Genomic_DNA"/>
</dbReference>
<proteinExistence type="predicted"/>
<reference evidence="3" key="1">
    <citation type="submission" date="2016-10" db="EMBL/GenBank/DDBJ databases">
        <authorList>
            <person name="Varghese N."/>
            <person name="Submissions S."/>
        </authorList>
    </citation>
    <scope>NUCLEOTIDE SEQUENCE [LARGE SCALE GENOMIC DNA]</scope>
    <source>
        <strain evidence="3">CGMCC 4.3504</strain>
    </source>
</reference>
<keyword evidence="3" id="KW-1185">Reference proteome</keyword>
<evidence type="ECO:0000256" key="1">
    <source>
        <dbReference type="SAM" id="MobiDB-lite"/>
    </source>
</evidence>
<feature type="compositionally biased region" description="Basic residues" evidence="1">
    <location>
        <begin position="310"/>
        <end position="320"/>
    </location>
</feature>
<feature type="compositionally biased region" description="Low complexity" evidence="1">
    <location>
        <begin position="42"/>
        <end position="55"/>
    </location>
</feature>